<evidence type="ECO:0000313" key="2">
    <source>
        <dbReference type="EMBL" id="VDL98780.1"/>
    </source>
</evidence>
<protein>
    <submittedName>
        <fullName evidence="2 4">Uncharacterized protein</fullName>
    </submittedName>
</protein>
<accession>A0A183T7E7</accession>
<proteinExistence type="predicted"/>
<dbReference type="EMBL" id="UYSU01037237">
    <property type="protein sequence ID" value="VDL98780.1"/>
    <property type="molecule type" value="Genomic_DNA"/>
</dbReference>
<gene>
    <name evidence="2" type="ORF">SSLN_LOCUS12395</name>
</gene>
<organism evidence="4">
    <name type="scientific">Schistocephalus solidus</name>
    <name type="common">Tapeworm</name>
    <dbReference type="NCBI Taxonomy" id="70667"/>
    <lineage>
        <taxon>Eukaryota</taxon>
        <taxon>Metazoa</taxon>
        <taxon>Spiralia</taxon>
        <taxon>Lophotrochozoa</taxon>
        <taxon>Platyhelminthes</taxon>
        <taxon>Cestoda</taxon>
        <taxon>Eucestoda</taxon>
        <taxon>Diphyllobothriidea</taxon>
        <taxon>Diphyllobothriidae</taxon>
        <taxon>Schistocephalus</taxon>
    </lineage>
</organism>
<evidence type="ECO:0000313" key="3">
    <source>
        <dbReference type="Proteomes" id="UP000275846"/>
    </source>
</evidence>
<name>A0A183T7E7_SCHSO</name>
<evidence type="ECO:0000256" key="1">
    <source>
        <dbReference type="SAM" id="MobiDB-lite"/>
    </source>
</evidence>
<dbReference type="Proteomes" id="UP000275846">
    <property type="component" value="Unassembled WGS sequence"/>
</dbReference>
<feature type="compositionally biased region" description="Polar residues" evidence="1">
    <location>
        <begin position="73"/>
        <end position="88"/>
    </location>
</feature>
<reference evidence="4" key="1">
    <citation type="submission" date="2016-06" db="UniProtKB">
        <authorList>
            <consortium name="WormBaseParasite"/>
        </authorList>
    </citation>
    <scope>IDENTIFICATION</scope>
</reference>
<dbReference type="AlphaFoldDB" id="A0A183T7E7"/>
<evidence type="ECO:0000313" key="4">
    <source>
        <dbReference type="WBParaSite" id="SSLN_0001285901-mRNA-1"/>
    </source>
</evidence>
<keyword evidence="3" id="KW-1185">Reference proteome</keyword>
<feature type="compositionally biased region" description="Basic and acidic residues" evidence="1">
    <location>
        <begin position="34"/>
        <end position="43"/>
    </location>
</feature>
<feature type="region of interest" description="Disordered" evidence="1">
    <location>
        <begin position="1"/>
        <end position="88"/>
    </location>
</feature>
<sequence>MEHPGPPTISAANADGGAPRQSETPADAAPQGVKRCDGDRGEPSRSGTPWPTQADAAEQAIGGGDDTGATRGMQRTATQDGSTANSGV</sequence>
<dbReference type="WBParaSite" id="SSLN_0001285901-mRNA-1">
    <property type="protein sequence ID" value="SSLN_0001285901-mRNA-1"/>
    <property type="gene ID" value="SSLN_0001285901"/>
</dbReference>
<reference evidence="2 3" key="2">
    <citation type="submission" date="2018-11" db="EMBL/GenBank/DDBJ databases">
        <authorList>
            <consortium name="Pathogen Informatics"/>
        </authorList>
    </citation>
    <scope>NUCLEOTIDE SEQUENCE [LARGE SCALE GENOMIC DNA]</scope>
    <source>
        <strain evidence="2 3">NST_G2</strain>
    </source>
</reference>